<dbReference type="OrthoDB" id="1845276at2759"/>
<protein>
    <recommendedName>
        <fullName evidence="1">F-box associated beta-propeller type 3 domain-containing protein</fullName>
    </recommendedName>
</protein>
<organism evidence="2 3">
    <name type="scientific">Zizania palustris</name>
    <name type="common">Northern wild rice</name>
    <dbReference type="NCBI Taxonomy" id="103762"/>
    <lineage>
        <taxon>Eukaryota</taxon>
        <taxon>Viridiplantae</taxon>
        <taxon>Streptophyta</taxon>
        <taxon>Embryophyta</taxon>
        <taxon>Tracheophyta</taxon>
        <taxon>Spermatophyta</taxon>
        <taxon>Magnoliopsida</taxon>
        <taxon>Liliopsida</taxon>
        <taxon>Poales</taxon>
        <taxon>Poaceae</taxon>
        <taxon>BOP clade</taxon>
        <taxon>Oryzoideae</taxon>
        <taxon>Oryzeae</taxon>
        <taxon>Zizaniinae</taxon>
        <taxon>Zizania</taxon>
    </lineage>
</organism>
<feature type="domain" description="F-box associated beta-propeller type 3" evidence="1">
    <location>
        <begin position="12"/>
        <end position="177"/>
    </location>
</feature>
<dbReference type="PANTHER" id="PTHR31111">
    <property type="entry name" value="BNAA05G37150D PROTEIN-RELATED"/>
    <property type="match status" value="1"/>
</dbReference>
<keyword evidence="3" id="KW-1185">Reference proteome</keyword>
<sequence length="201" mass="23125">MYASCKTCQELKDDHFSYYTLGFHPVTKQYKVMHFLHDKKLFVGSTFSIIQVYTLGDERWRDVRCPWALNMHCVERSGVVNIDGAMYWLTKDDGSIWKHAVATFDLNVELFQWLQLPAVDLANNVLGDRDRWLITEIDGKVSVATTSYSWLTGKLQIWTLDSKIEQSWSQKYNISLPFRRVPGPHFIYAPAGTTACNASCS</sequence>
<dbReference type="EMBL" id="JAAALK010000287">
    <property type="protein sequence ID" value="KAG8057133.1"/>
    <property type="molecule type" value="Genomic_DNA"/>
</dbReference>
<gene>
    <name evidence="2" type="ORF">GUJ93_ZPchr0002g23860</name>
</gene>
<dbReference type="InterPro" id="IPR017451">
    <property type="entry name" value="F-box-assoc_interact_dom"/>
</dbReference>
<evidence type="ECO:0000259" key="1">
    <source>
        <dbReference type="Pfam" id="PF08268"/>
    </source>
</evidence>
<evidence type="ECO:0000313" key="3">
    <source>
        <dbReference type="Proteomes" id="UP000729402"/>
    </source>
</evidence>
<proteinExistence type="predicted"/>
<accession>A0A8J5RTB3</accession>
<evidence type="ECO:0000313" key="2">
    <source>
        <dbReference type="EMBL" id="KAG8057133.1"/>
    </source>
</evidence>
<dbReference type="Pfam" id="PF08268">
    <property type="entry name" value="FBA_3"/>
    <property type="match status" value="1"/>
</dbReference>
<reference evidence="2" key="1">
    <citation type="journal article" date="2021" name="bioRxiv">
        <title>Whole Genome Assembly and Annotation of Northern Wild Rice, Zizania palustris L., Supports a Whole Genome Duplication in the Zizania Genus.</title>
        <authorList>
            <person name="Haas M."/>
            <person name="Kono T."/>
            <person name="Macchietto M."/>
            <person name="Millas R."/>
            <person name="McGilp L."/>
            <person name="Shao M."/>
            <person name="Duquette J."/>
            <person name="Hirsch C.N."/>
            <person name="Kimball J."/>
        </authorList>
    </citation>
    <scope>NUCLEOTIDE SEQUENCE</scope>
    <source>
        <tissue evidence="2">Fresh leaf tissue</tissue>
    </source>
</reference>
<comment type="caution">
    <text evidence="2">The sequence shown here is derived from an EMBL/GenBank/DDBJ whole genome shotgun (WGS) entry which is preliminary data.</text>
</comment>
<dbReference type="AlphaFoldDB" id="A0A8J5RTB3"/>
<dbReference type="InterPro" id="IPR013187">
    <property type="entry name" value="F-box-assoc_dom_typ3"/>
</dbReference>
<name>A0A8J5RTB3_ZIZPA</name>
<dbReference type="NCBIfam" id="TIGR01640">
    <property type="entry name" value="F_box_assoc_1"/>
    <property type="match status" value="1"/>
</dbReference>
<dbReference type="Proteomes" id="UP000729402">
    <property type="component" value="Unassembled WGS sequence"/>
</dbReference>
<dbReference type="PANTHER" id="PTHR31111:SF133">
    <property type="entry name" value="OS07G0196600 PROTEIN"/>
    <property type="match status" value="1"/>
</dbReference>
<reference evidence="2" key="2">
    <citation type="submission" date="2021-02" db="EMBL/GenBank/DDBJ databases">
        <authorList>
            <person name="Kimball J.A."/>
            <person name="Haas M.W."/>
            <person name="Macchietto M."/>
            <person name="Kono T."/>
            <person name="Duquette J."/>
            <person name="Shao M."/>
        </authorList>
    </citation>
    <scope>NUCLEOTIDE SEQUENCE</scope>
    <source>
        <tissue evidence="2">Fresh leaf tissue</tissue>
    </source>
</reference>